<gene>
    <name evidence="1" type="ORF">LX78_02147</name>
</gene>
<dbReference type="RefSeq" id="WP_109682646.1">
    <property type="nucleotide sequence ID" value="NZ_QGGP01000005.1"/>
</dbReference>
<evidence type="ECO:0000313" key="2">
    <source>
        <dbReference type="Proteomes" id="UP000245430"/>
    </source>
</evidence>
<accession>A0A316DJ05</accession>
<proteinExistence type="predicted"/>
<keyword evidence="2" id="KW-1185">Reference proteome</keyword>
<name>A0A316DJ05_9FLAO</name>
<dbReference type="EMBL" id="QGGP01000005">
    <property type="protein sequence ID" value="PWK18237.1"/>
    <property type="molecule type" value="Genomic_DNA"/>
</dbReference>
<dbReference type="Proteomes" id="UP000245430">
    <property type="component" value="Unassembled WGS sequence"/>
</dbReference>
<organism evidence="1 2">
    <name type="scientific">Xanthomarina spongicola</name>
    <dbReference type="NCBI Taxonomy" id="570520"/>
    <lineage>
        <taxon>Bacteria</taxon>
        <taxon>Pseudomonadati</taxon>
        <taxon>Bacteroidota</taxon>
        <taxon>Flavobacteriia</taxon>
        <taxon>Flavobacteriales</taxon>
        <taxon>Flavobacteriaceae</taxon>
        <taxon>Xanthomarina</taxon>
    </lineage>
</organism>
<evidence type="ECO:0000313" key="1">
    <source>
        <dbReference type="EMBL" id="PWK18237.1"/>
    </source>
</evidence>
<sequence length="175" mass="20291">MKKRIIVFINITLFLLASLVIVNCNSNQKKFKPGGYINETETIFESKTNKILSIDRIFYRKLPTVHNGLIEIKQPKGEDYVIVVVKETGAEDFALFIIEDFNLFLKNARFIIESREKDVFIDVDDLKSTSMRKSLSFERGIFIRKEVNISASAIFDLSEKDLNAMEEAYNMYLKE</sequence>
<reference evidence="1 2" key="1">
    <citation type="submission" date="2018-05" db="EMBL/GenBank/DDBJ databases">
        <title>Genomic Encyclopedia of Archaeal and Bacterial Type Strains, Phase II (KMG-II): from individual species to whole genera.</title>
        <authorList>
            <person name="Goeker M."/>
        </authorList>
    </citation>
    <scope>NUCLEOTIDE SEQUENCE [LARGE SCALE GENOMIC DNA]</scope>
    <source>
        <strain evidence="1 2">DSM 22637</strain>
    </source>
</reference>
<protein>
    <submittedName>
        <fullName evidence="1">Uncharacterized protein</fullName>
    </submittedName>
</protein>
<dbReference type="OrthoDB" id="1440251at2"/>
<dbReference type="AlphaFoldDB" id="A0A316DJ05"/>
<comment type="caution">
    <text evidence="1">The sequence shown here is derived from an EMBL/GenBank/DDBJ whole genome shotgun (WGS) entry which is preliminary data.</text>
</comment>